<dbReference type="EMBL" id="BAAADJ010000026">
    <property type="protein sequence ID" value="GAA0335380.1"/>
    <property type="molecule type" value="Genomic_DNA"/>
</dbReference>
<keyword evidence="3" id="KW-1185">Reference proteome</keyword>
<feature type="chain" id="PRO_5045154567" description="Lipoprotein" evidence="1">
    <location>
        <begin position="21"/>
        <end position="70"/>
    </location>
</feature>
<gene>
    <name evidence="2" type="ORF">GCM10008967_27740</name>
</gene>
<name>A0ABN0WF77_9BACI</name>
<evidence type="ECO:0000313" key="3">
    <source>
        <dbReference type="Proteomes" id="UP001500782"/>
    </source>
</evidence>
<protein>
    <recommendedName>
        <fullName evidence="4">Lipoprotein</fullName>
    </recommendedName>
</protein>
<evidence type="ECO:0000313" key="2">
    <source>
        <dbReference type="EMBL" id="GAA0335380.1"/>
    </source>
</evidence>
<organism evidence="2 3">
    <name type="scientific">Bacillus carboniphilus</name>
    <dbReference type="NCBI Taxonomy" id="86663"/>
    <lineage>
        <taxon>Bacteria</taxon>
        <taxon>Bacillati</taxon>
        <taxon>Bacillota</taxon>
        <taxon>Bacilli</taxon>
        <taxon>Bacillales</taxon>
        <taxon>Bacillaceae</taxon>
        <taxon>Bacillus</taxon>
    </lineage>
</organism>
<keyword evidence="1" id="KW-0732">Signal</keyword>
<dbReference type="RefSeq" id="WP_343800025.1">
    <property type="nucleotide sequence ID" value="NZ_BAAADJ010000026.1"/>
</dbReference>
<reference evidence="2 3" key="1">
    <citation type="journal article" date="2019" name="Int. J. Syst. Evol. Microbiol.">
        <title>The Global Catalogue of Microorganisms (GCM) 10K type strain sequencing project: providing services to taxonomists for standard genome sequencing and annotation.</title>
        <authorList>
            <consortium name="The Broad Institute Genomics Platform"/>
            <consortium name="The Broad Institute Genome Sequencing Center for Infectious Disease"/>
            <person name="Wu L."/>
            <person name="Ma J."/>
        </authorList>
    </citation>
    <scope>NUCLEOTIDE SEQUENCE [LARGE SCALE GENOMIC DNA]</scope>
    <source>
        <strain evidence="2 3">JCM 9731</strain>
    </source>
</reference>
<comment type="caution">
    <text evidence="2">The sequence shown here is derived from an EMBL/GenBank/DDBJ whole genome shotgun (WGS) entry which is preliminary data.</text>
</comment>
<evidence type="ECO:0008006" key="4">
    <source>
        <dbReference type="Google" id="ProtNLM"/>
    </source>
</evidence>
<sequence>MIKKITCYLIFYGWVIVLLAGCSSTDTNKVDKHTIQKDNVDELSFNYNNYNDTIDLREVNGGNGKGVTVK</sequence>
<proteinExistence type="predicted"/>
<evidence type="ECO:0000256" key="1">
    <source>
        <dbReference type="SAM" id="SignalP"/>
    </source>
</evidence>
<dbReference type="Proteomes" id="UP001500782">
    <property type="component" value="Unassembled WGS sequence"/>
</dbReference>
<accession>A0ABN0WF77</accession>
<dbReference type="PROSITE" id="PS51257">
    <property type="entry name" value="PROKAR_LIPOPROTEIN"/>
    <property type="match status" value="1"/>
</dbReference>
<feature type="signal peptide" evidence="1">
    <location>
        <begin position="1"/>
        <end position="20"/>
    </location>
</feature>